<evidence type="ECO:0000313" key="1">
    <source>
        <dbReference type="EMBL" id="RXH84987.1"/>
    </source>
</evidence>
<proteinExistence type="predicted"/>
<protein>
    <submittedName>
        <fullName evidence="1">Uncharacterized protein</fullName>
    </submittedName>
</protein>
<comment type="caution">
    <text evidence="1">The sequence shown here is derived from an EMBL/GenBank/DDBJ whole genome shotgun (WGS) entry which is preliminary data.</text>
</comment>
<keyword evidence="2" id="KW-1185">Reference proteome</keyword>
<reference evidence="1 2" key="1">
    <citation type="submission" date="2018-10" db="EMBL/GenBank/DDBJ databases">
        <title>A high-quality apple genome assembly.</title>
        <authorList>
            <person name="Hu J."/>
        </authorList>
    </citation>
    <scope>NUCLEOTIDE SEQUENCE [LARGE SCALE GENOMIC DNA]</scope>
    <source>
        <strain evidence="2">cv. HFTH1</strain>
        <tissue evidence="1">Young leaf</tissue>
    </source>
</reference>
<dbReference type="AlphaFoldDB" id="A0A498ISC7"/>
<evidence type="ECO:0000313" key="2">
    <source>
        <dbReference type="Proteomes" id="UP000290289"/>
    </source>
</evidence>
<gene>
    <name evidence="1" type="ORF">DVH24_041755</name>
</gene>
<sequence>MERSVLFGLSILTGSSIVHSTAELAVSDFMGPFWSSRSNDVPRLDGVEHALSDLLGVNLQDLNPVLLDEERGRRTRDGE</sequence>
<organism evidence="1 2">
    <name type="scientific">Malus domestica</name>
    <name type="common">Apple</name>
    <name type="synonym">Pyrus malus</name>
    <dbReference type="NCBI Taxonomy" id="3750"/>
    <lineage>
        <taxon>Eukaryota</taxon>
        <taxon>Viridiplantae</taxon>
        <taxon>Streptophyta</taxon>
        <taxon>Embryophyta</taxon>
        <taxon>Tracheophyta</taxon>
        <taxon>Spermatophyta</taxon>
        <taxon>Magnoliopsida</taxon>
        <taxon>eudicotyledons</taxon>
        <taxon>Gunneridae</taxon>
        <taxon>Pentapetalae</taxon>
        <taxon>rosids</taxon>
        <taxon>fabids</taxon>
        <taxon>Rosales</taxon>
        <taxon>Rosaceae</taxon>
        <taxon>Amygdaloideae</taxon>
        <taxon>Maleae</taxon>
        <taxon>Malus</taxon>
    </lineage>
</organism>
<name>A0A498ISC7_MALDO</name>
<dbReference type="EMBL" id="RDQH01000337">
    <property type="protein sequence ID" value="RXH84987.1"/>
    <property type="molecule type" value="Genomic_DNA"/>
</dbReference>
<accession>A0A498ISC7</accession>
<dbReference type="Proteomes" id="UP000290289">
    <property type="component" value="Chromosome 11"/>
</dbReference>